<dbReference type="EC" id="2.7.11.1" evidence="2"/>
<evidence type="ECO:0000313" key="20">
    <source>
        <dbReference type="Ensembl" id="ENSAOCP00000068622.1"/>
    </source>
</evidence>
<keyword evidence="3" id="KW-1017">Isopeptide bond</keyword>
<feature type="compositionally biased region" description="Polar residues" evidence="18">
    <location>
        <begin position="962"/>
        <end position="974"/>
    </location>
</feature>
<keyword evidence="8" id="KW-0418">Kinase</keyword>
<keyword evidence="9 17" id="KW-0067">ATP-binding</keyword>
<feature type="region of interest" description="Disordered" evidence="18">
    <location>
        <begin position="1013"/>
        <end position="1053"/>
    </location>
</feature>
<evidence type="ECO:0000256" key="14">
    <source>
        <dbReference type="ARBA" id="ARBA00047899"/>
    </source>
</evidence>
<dbReference type="GO" id="GO:0005524">
    <property type="term" value="F:ATP binding"/>
    <property type="evidence" value="ECO:0007669"/>
    <property type="project" value="UniProtKB-UniRule"/>
</dbReference>
<keyword evidence="13" id="KW-0539">Nucleus</keyword>
<evidence type="ECO:0000256" key="17">
    <source>
        <dbReference type="PROSITE-ProRule" id="PRU10141"/>
    </source>
</evidence>
<keyword evidence="7 17" id="KW-0547">Nucleotide-binding</keyword>
<feature type="region of interest" description="Disordered" evidence="18">
    <location>
        <begin position="1101"/>
        <end position="1122"/>
    </location>
</feature>
<dbReference type="InterPro" id="IPR011009">
    <property type="entry name" value="Kinase-like_dom_sf"/>
</dbReference>
<dbReference type="FunFam" id="1.10.510.10:FF:000029">
    <property type="entry name" value="Homeodomain-interacting protein kinase 2 isoform 1"/>
    <property type="match status" value="1"/>
</dbReference>
<keyword evidence="4" id="KW-0723">Serine/threonine-protein kinase</keyword>
<keyword evidence="6" id="KW-0808">Transferase</keyword>
<evidence type="ECO:0000256" key="5">
    <source>
        <dbReference type="ARBA" id="ARBA00022553"/>
    </source>
</evidence>
<dbReference type="GO" id="GO:0005737">
    <property type="term" value="C:cytoplasm"/>
    <property type="evidence" value="ECO:0007669"/>
    <property type="project" value="UniProtKB-ARBA"/>
</dbReference>
<feature type="region of interest" description="Disordered" evidence="18">
    <location>
        <begin position="929"/>
        <end position="976"/>
    </location>
</feature>
<feature type="compositionally biased region" description="Low complexity" evidence="18">
    <location>
        <begin position="815"/>
        <end position="830"/>
    </location>
</feature>
<comment type="similarity">
    <text evidence="16">Belongs to the protein kinase superfamily. CMGC Ser/Thr protein kinase family. HIPK subfamily.</text>
</comment>
<feature type="compositionally biased region" description="Polar residues" evidence="18">
    <location>
        <begin position="853"/>
        <end position="879"/>
    </location>
</feature>
<evidence type="ECO:0000259" key="19">
    <source>
        <dbReference type="PROSITE" id="PS50011"/>
    </source>
</evidence>
<accession>A0AAQ5ZUX6</accession>
<dbReference type="SMART" id="SM00220">
    <property type="entry name" value="S_TKc"/>
    <property type="match status" value="1"/>
</dbReference>
<dbReference type="GeneTree" id="ENSGT00940000155960"/>
<dbReference type="PROSITE" id="PS00108">
    <property type="entry name" value="PROTEIN_KINASE_ST"/>
    <property type="match status" value="1"/>
</dbReference>
<keyword evidence="11" id="KW-0805">Transcription regulation</keyword>
<reference evidence="20" key="2">
    <citation type="submission" date="2025-08" db="UniProtKB">
        <authorList>
            <consortium name="Ensembl"/>
        </authorList>
    </citation>
    <scope>IDENTIFICATION</scope>
</reference>
<dbReference type="PANTHER" id="PTHR24058:SF45">
    <property type="entry name" value="HOMEODOMAIN-INTERACTING PROTEIN KINASE 3"/>
    <property type="match status" value="1"/>
</dbReference>
<evidence type="ECO:0000256" key="16">
    <source>
        <dbReference type="ARBA" id="ARBA00061380"/>
    </source>
</evidence>
<evidence type="ECO:0000256" key="1">
    <source>
        <dbReference type="ARBA" id="ARBA00004123"/>
    </source>
</evidence>
<keyword evidence="10" id="KW-0832">Ubl conjugation</keyword>
<evidence type="ECO:0000256" key="8">
    <source>
        <dbReference type="ARBA" id="ARBA00022777"/>
    </source>
</evidence>
<dbReference type="InterPro" id="IPR050494">
    <property type="entry name" value="Ser_Thr_dual-spec_kinase"/>
</dbReference>
<dbReference type="AlphaFoldDB" id="A0AAQ5ZUX6"/>
<dbReference type="PROSITE" id="PS50011">
    <property type="entry name" value="PROTEIN_KINASE_DOM"/>
    <property type="match status" value="1"/>
</dbReference>
<keyword evidence="5" id="KW-0597">Phosphoprotein</keyword>
<proteinExistence type="inferred from homology"/>
<evidence type="ECO:0000256" key="10">
    <source>
        <dbReference type="ARBA" id="ARBA00022843"/>
    </source>
</evidence>
<dbReference type="GO" id="GO:0016605">
    <property type="term" value="C:PML body"/>
    <property type="evidence" value="ECO:0007669"/>
    <property type="project" value="TreeGrafter"/>
</dbReference>
<feature type="compositionally biased region" description="Low complexity" evidence="18">
    <location>
        <begin position="18"/>
        <end position="31"/>
    </location>
</feature>
<dbReference type="InterPro" id="IPR000719">
    <property type="entry name" value="Prot_kinase_dom"/>
</dbReference>
<feature type="region of interest" description="Disordered" evidence="18">
    <location>
        <begin position="815"/>
        <end position="885"/>
    </location>
</feature>
<name>A0AAQ5ZUX6_AMPOC</name>
<dbReference type="FunFam" id="3.30.200.20:FF:000022">
    <property type="entry name" value="Homeodomain-interacting protein kinase 2 isoform 1"/>
    <property type="match status" value="1"/>
</dbReference>
<dbReference type="Pfam" id="PF00069">
    <property type="entry name" value="Pkinase"/>
    <property type="match status" value="1"/>
</dbReference>
<feature type="region of interest" description="Disordered" evidence="18">
    <location>
        <begin position="69"/>
        <end position="119"/>
    </location>
</feature>
<evidence type="ECO:0000256" key="11">
    <source>
        <dbReference type="ARBA" id="ARBA00023015"/>
    </source>
</evidence>
<dbReference type="SUPFAM" id="SSF56112">
    <property type="entry name" value="Protein kinase-like (PK-like)"/>
    <property type="match status" value="1"/>
</dbReference>
<comment type="subcellular location">
    <subcellularLocation>
        <location evidence="1">Nucleus</location>
    </subcellularLocation>
</comment>
<evidence type="ECO:0000256" key="4">
    <source>
        <dbReference type="ARBA" id="ARBA00022527"/>
    </source>
</evidence>
<evidence type="ECO:0000256" key="13">
    <source>
        <dbReference type="ARBA" id="ARBA00023242"/>
    </source>
</evidence>
<dbReference type="InterPro" id="IPR017441">
    <property type="entry name" value="Protein_kinase_ATP_BS"/>
</dbReference>
<evidence type="ECO:0000256" key="15">
    <source>
        <dbReference type="ARBA" id="ARBA00048679"/>
    </source>
</evidence>
<protein>
    <recommendedName>
        <fullName evidence="2">non-specific serine/threonine protein kinase</fullName>
        <ecNumber evidence="2">2.7.11.1</ecNumber>
    </recommendedName>
</protein>
<sequence>MASQVLVYPSHLHSAQKSALGTSSSGTSRLTGEAHRSNSTSRAFQQRPPPKTYVIGVNYGIAYPNNIIPSSADPGRLTEREESWTGPGEAGVQDQLGQSRGPQEVRLRRDSGGTPAGGGLDCGLLRRACIRAEEEERGRRRTRGGYVGLLDAGSTQRCEQKTGDGGERAQENSRVGTMQIVEEASALPSLPPPVAMLQTSAGNNADPVRAGGGGTTGSVDGDYQLVQHEVLCSLKNSYEVLEFLGRGTFGQVVKCWKRGTNEVVAVKILKNHPSYARQGQIEVEILARLSSENAEEHNVVRALECFQHRSHTCLVFEMLEQNLYDFLKQNKFSPLPLKIIRPILLQVATALKKLKSLGLIHADLKPENIMLVDPSRQPYRVKVIDFGSASHVSKAVCSTYLQSRYYRAPEIILGLPFCEAIDMWSLGCVIAELFLGWPLYPGALEYDQIRYISQTQGLPAEQLLNKGTKTSRFFSKESDSPYASWRLKTTEEHEKETGLKSKEARKYIFSCLDDIAHVNLMLTPDNSDMQAEKADRREFVSLLKSMLLIDAENRTIPSSVLNHPFLTMTHLLDYPHSNHVQSSFRIMDMCHTRPSNAVFDALNQNTIHFSRPPVAPAASSGLPLAYSSIPVHTQALTQSAPSVLHPGIALTTGNGQFGCSDSFPPALLLCPPAMQGRSTVHCCLHNFILLFNPPNHQARLRSHSSHYNAVMQQPLLTNQMPALSAHQPINIGIAHVVWPQPANKRNRHGHNRWDSAPVRLNCSDSLFMSHKYCLVNPSCRVLRCKEECECEACRNTSMSMERVCSLSSPDSSLSTSSFASNSLQSSPSVSPCKRPNSMSEDDGHESGCDTVEGSPTSDTSTSPRGNSSYRYLDNGNHNNRPPLAAMVAPLPSPSLQGRSHGGIRTMVVPPMRVQNNNTQDSEERVQRTASESWSRSKGRCSLVGQQNTPSSVPLLPSGPHLSRQQKVTAGQQQHPLGFGQVGSLKYMREWNGNYGPLRPHAFIPPTVHTFSHLPHSSPTHSQAAPHTLLSYPPSGPLASAHHPHPILPSRPPPPPLLQHGYGLSHPQGGAIVHQVTLGLGAPPPPHPHHPHRLLPSPTIHPHHQPGYAHHPHQFKPPFPPPPHPYMASPAAYTGFPLSPTKLGHHPQFSYI</sequence>
<dbReference type="Proteomes" id="UP001501940">
    <property type="component" value="Chromosome 3"/>
</dbReference>
<feature type="binding site" evidence="17">
    <location>
        <position position="267"/>
    </location>
    <ligand>
        <name>ATP</name>
        <dbReference type="ChEBI" id="CHEBI:30616"/>
    </ligand>
</feature>
<dbReference type="PANTHER" id="PTHR24058">
    <property type="entry name" value="DUAL SPECIFICITY PROTEIN KINASE"/>
    <property type="match status" value="1"/>
</dbReference>
<comment type="catalytic activity">
    <reaction evidence="15">
        <text>L-seryl-[protein] + ATP = O-phospho-L-seryl-[protein] + ADP + H(+)</text>
        <dbReference type="Rhea" id="RHEA:17989"/>
        <dbReference type="Rhea" id="RHEA-COMP:9863"/>
        <dbReference type="Rhea" id="RHEA-COMP:11604"/>
        <dbReference type="ChEBI" id="CHEBI:15378"/>
        <dbReference type="ChEBI" id="CHEBI:29999"/>
        <dbReference type="ChEBI" id="CHEBI:30616"/>
        <dbReference type="ChEBI" id="CHEBI:83421"/>
        <dbReference type="ChEBI" id="CHEBI:456216"/>
        <dbReference type="EC" id="2.7.11.1"/>
    </reaction>
</comment>
<evidence type="ECO:0000256" key="9">
    <source>
        <dbReference type="ARBA" id="ARBA00022840"/>
    </source>
</evidence>
<feature type="compositionally biased region" description="Polar residues" evidence="18">
    <location>
        <begin position="1014"/>
        <end position="1024"/>
    </location>
</feature>
<evidence type="ECO:0000256" key="6">
    <source>
        <dbReference type="ARBA" id="ARBA00022679"/>
    </source>
</evidence>
<dbReference type="Gene3D" id="1.10.510.10">
    <property type="entry name" value="Transferase(Phosphotransferase) domain 1"/>
    <property type="match status" value="1"/>
</dbReference>
<evidence type="ECO:0000256" key="7">
    <source>
        <dbReference type="ARBA" id="ARBA00022741"/>
    </source>
</evidence>
<feature type="region of interest" description="Disordered" evidence="18">
    <location>
        <begin position="1"/>
        <end position="50"/>
    </location>
</feature>
<dbReference type="InterPro" id="IPR008271">
    <property type="entry name" value="Ser/Thr_kinase_AS"/>
</dbReference>
<reference evidence="20 21" key="1">
    <citation type="submission" date="2022-01" db="EMBL/GenBank/DDBJ databases">
        <title>A chromosome-scale genome assembly of the false clownfish, Amphiprion ocellaris.</title>
        <authorList>
            <person name="Ryu T."/>
        </authorList>
    </citation>
    <scope>NUCLEOTIDE SEQUENCE [LARGE SCALE GENOMIC DNA]</scope>
</reference>
<keyword evidence="21" id="KW-1185">Reference proteome</keyword>
<evidence type="ECO:0000313" key="21">
    <source>
        <dbReference type="Proteomes" id="UP001501940"/>
    </source>
</evidence>
<keyword evidence="12" id="KW-0804">Transcription</keyword>
<evidence type="ECO:0000256" key="3">
    <source>
        <dbReference type="ARBA" id="ARBA00022499"/>
    </source>
</evidence>
<comment type="catalytic activity">
    <reaction evidence="14">
        <text>L-threonyl-[protein] + ATP = O-phospho-L-threonyl-[protein] + ADP + H(+)</text>
        <dbReference type="Rhea" id="RHEA:46608"/>
        <dbReference type="Rhea" id="RHEA-COMP:11060"/>
        <dbReference type="Rhea" id="RHEA-COMP:11605"/>
        <dbReference type="ChEBI" id="CHEBI:15378"/>
        <dbReference type="ChEBI" id="CHEBI:30013"/>
        <dbReference type="ChEBI" id="CHEBI:30616"/>
        <dbReference type="ChEBI" id="CHEBI:61977"/>
        <dbReference type="ChEBI" id="CHEBI:456216"/>
        <dbReference type="EC" id="2.7.11.1"/>
    </reaction>
</comment>
<reference evidence="20" key="3">
    <citation type="submission" date="2025-09" db="UniProtKB">
        <authorList>
            <consortium name="Ensembl"/>
        </authorList>
    </citation>
    <scope>IDENTIFICATION</scope>
</reference>
<evidence type="ECO:0000256" key="12">
    <source>
        <dbReference type="ARBA" id="ARBA00023163"/>
    </source>
</evidence>
<dbReference type="Ensembl" id="ENSAOCT00000037030.1">
    <property type="protein sequence ID" value="ENSAOCP00000068622.1"/>
    <property type="gene ID" value="ENSAOCG00000009458.2"/>
</dbReference>
<dbReference type="GO" id="GO:0004674">
    <property type="term" value="F:protein serine/threonine kinase activity"/>
    <property type="evidence" value="ECO:0007669"/>
    <property type="project" value="UniProtKB-KW"/>
</dbReference>
<evidence type="ECO:0000256" key="2">
    <source>
        <dbReference type="ARBA" id="ARBA00012513"/>
    </source>
</evidence>
<dbReference type="Gene3D" id="3.30.200.20">
    <property type="entry name" value="Phosphorylase Kinase, domain 1"/>
    <property type="match status" value="1"/>
</dbReference>
<dbReference type="GO" id="GO:0004713">
    <property type="term" value="F:protein tyrosine kinase activity"/>
    <property type="evidence" value="ECO:0007669"/>
    <property type="project" value="TreeGrafter"/>
</dbReference>
<evidence type="ECO:0000256" key="18">
    <source>
        <dbReference type="SAM" id="MobiDB-lite"/>
    </source>
</evidence>
<dbReference type="PROSITE" id="PS00107">
    <property type="entry name" value="PROTEIN_KINASE_ATP"/>
    <property type="match status" value="1"/>
</dbReference>
<feature type="domain" description="Protein kinase" evidence="19">
    <location>
        <begin position="238"/>
        <end position="566"/>
    </location>
</feature>
<organism evidence="20 21">
    <name type="scientific">Amphiprion ocellaris</name>
    <name type="common">Clown anemonefish</name>
    <dbReference type="NCBI Taxonomy" id="80972"/>
    <lineage>
        <taxon>Eukaryota</taxon>
        <taxon>Metazoa</taxon>
        <taxon>Chordata</taxon>
        <taxon>Craniata</taxon>
        <taxon>Vertebrata</taxon>
        <taxon>Euteleostomi</taxon>
        <taxon>Actinopterygii</taxon>
        <taxon>Neopterygii</taxon>
        <taxon>Teleostei</taxon>
        <taxon>Neoteleostei</taxon>
        <taxon>Acanthomorphata</taxon>
        <taxon>Ovalentaria</taxon>
        <taxon>Pomacentridae</taxon>
        <taxon>Amphiprion</taxon>
    </lineage>
</organism>